<gene>
    <name evidence="1" type="ORF">HJG63_010270</name>
</gene>
<evidence type="ECO:0000313" key="1">
    <source>
        <dbReference type="EMBL" id="KAF6496003.1"/>
    </source>
</evidence>
<dbReference type="EMBL" id="JACASE010000002">
    <property type="protein sequence ID" value="KAF6496003.1"/>
    <property type="molecule type" value="Genomic_DNA"/>
</dbReference>
<proteinExistence type="predicted"/>
<keyword evidence="2" id="KW-1185">Reference proteome</keyword>
<dbReference type="AlphaFoldDB" id="A0A7J8JGI5"/>
<reference evidence="1 2" key="1">
    <citation type="journal article" date="2020" name="Nature">
        <title>Six reference-quality genomes reveal evolution of bat adaptations.</title>
        <authorList>
            <person name="Jebb D."/>
            <person name="Huang Z."/>
            <person name="Pippel M."/>
            <person name="Hughes G.M."/>
            <person name="Lavrichenko K."/>
            <person name="Devanna P."/>
            <person name="Winkler S."/>
            <person name="Jermiin L.S."/>
            <person name="Skirmuntt E.C."/>
            <person name="Katzourakis A."/>
            <person name="Burkitt-Gray L."/>
            <person name="Ray D.A."/>
            <person name="Sullivan K.A.M."/>
            <person name="Roscito J.G."/>
            <person name="Kirilenko B.M."/>
            <person name="Davalos L.M."/>
            <person name="Corthals A.P."/>
            <person name="Power M.L."/>
            <person name="Jones G."/>
            <person name="Ransome R.D."/>
            <person name="Dechmann D.K.N."/>
            <person name="Locatelli A.G."/>
            <person name="Puechmaille S.J."/>
            <person name="Fedrigo O."/>
            <person name="Jarvis E.D."/>
            <person name="Hiller M."/>
            <person name="Vernes S.C."/>
            <person name="Myers E.W."/>
            <person name="Teeling E.C."/>
        </authorList>
    </citation>
    <scope>NUCLEOTIDE SEQUENCE [LARGE SCALE GENOMIC DNA]</scope>
    <source>
        <strain evidence="1">MRouAeg1</strain>
        <tissue evidence="1">Muscle</tissue>
    </source>
</reference>
<accession>A0A7J8JGI5</accession>
<name>A0A7J8JGI5_ROUAE</name>
<protein>
    <submittedName>
        <fullName evidence="1">Uncharacterized protein</fullName>
    </submittedName>
</protein>
<evidence type="ECO:0000313" key="2">
    <source>
        <dbReference type="Proteomes" id="UP000593571"/>
    </source>
</evidence>
<comment type="caution">
    <text evidence="1">The sequence shown here is derived from an EMBL/GenBank/DDBJ whole genome shotgun (WGS) entry which is preliminary data.</text>
</comment>
<sequence length="169" mass="18049">MILPPLIFRSVPQELKGVAEIARLWCMFGTQSTGGRASGFPSSSSFVFRRGGMDQSYSCLPIPSVPQSSDLGGWVVHLSFVRSFLTLVVLLACPKQAWWLSGEWNSGGDKQTSISIPLFSSILFLESSGCAEGWQFSVSSPSDHPAVPPTSIPTAFPCPLQPLINGSGG</sequence>
<dbReference type="Proteomes" id="UP000593571">
    <property type="component" value="Unassembled WGS sequence"/>
</dbReference>
<organism evidence="1 2">
    <name type="scientific">Rousettus aegyptiacus</name>
    <name type="common">Egyptian fruit bat</name>
    <name type="synonym">Pteropus aegyptiacus</name>
    <dbReference type="NCBI Taxonomy" id="9407"/>
    <lineage>
        <taxon>Eukaryota</taxon>
        <taxon>Metazoa</taxon>
        <taxon>Chordata</taxon>
        <taxon>Craniata</taxon>
        <taxon>Vertebrata</taxon>
        <taxon>Euteleostomi</taxon>
        <taxon>Mammalia</taxon>
        <taxon>Eutheria</taxon>
        <taxon>Laurasiatheria</taxon>
        <taxon>Chiroptera</taxon>
        <taxon>Yinpterochiroptera</taxon>
        <taxon>Pteropodoidea</taxon>
        <taxon>Pteropodidae</taxon>
        <taxon>Rousettinae</taxon>
        <taxon>Rousettus</taxon>
    </lineage>
</organism>